<evidence type="ECO:0000256" key="5">
    <source>
        <dbReference type="ARBA" id="ARBA00023004"/>
    </source>
</evidence>
<keyword evidence="5 6" id="KW-0408">Iron</keyword>
<evidence type="ECO:0000256" key="3">
    <source>
        <dbReference type="ARBA" id="ARBA00022723"/>
    </source>
</evidence>
<gene>
    <name evidence="10" type="ORF">ACFFJC_13125</name>
</gene>
<dbReference type="PANTHER" id="PTHR11961">
    <property type="entry name" value="CYTOCHROME C"/>
    <property type="match status" value="1"/>
</dbReference>
<keyword evidence="1" id="KW-0813">Transport</keyword>
<feature type="signal peptide" evidence="8">
    <location>
        <begin position="1"/>
        <end position="23"/>
    </location>
</feature>
<accession>A0ABV6CXU3</accession>
<keyword evidence="8" id="KW-0732">Signal</keyword>
<organism evidence="10 11">
    <name type="scientific">Novosphingobium soli</name>
    <dbReference type="NCBI Taxonomy" id="574956"/>
    <lineage>
        <taxon>Bacteria</taxon>
        <taxon>Pseudomonadati</taxon>
        <taxon>Pseudomonadota</taxon>
        <taxon>Alphaproteobacteria</taxon>
        <taxon>Sphingomonadales</taxon>
        <taxon>Sphingomonadaceae</taxon>
        <taxon>Novosphingobium</taxon>
    </lineage>
</organism>
<evidence type="ECO:0000256" key="6">
    <source>
        <dbReference type="PROSITE-ProRule" id="PRU00433"/>
    </source>
</evidence>
<evidence type="ECO:0000313" key="10">
    <source>
        <dbReference type="EMBL" id="MFC0205209.1"/>
    </source>
</evidence>
<keyword evidence="4" id="KW-0249">Electron transport</keyword>
<feature type="domain" description="Cytochrome c" evidence="9">
    <location>
        <begin position="83"/>
        <end position="196"/>
    </location>
</feature>
<keyword evidence="11" id="KW-1185">Reference proteome</keyword>
<evidence type="ECO:0000256" key="2">
    <source>
        <dbReference type="ARBA" id="ARBA00022617"/>
    </source>
</evidence>
<evidence type="ECO:0000259" key="9">
    <source>
        <dbReference type="PROSITE" id="PS51007"/>
    </source>
</evidence>
<evidence type="ECO:0000313" key="11">
    <source>
        <dbReference type="Proteomes" id="UP001589798"/>
    </source>
</evidence>
<dbReference type="InterPro" id="IPR002327">
    <property type="entry name" value="Cyt_c_1A/1B"/>
</dbReference>
<keyword evidence="3 6" id="KW-0479">Metal-binding</keyword>
<keyword evidence="2 6" id="KW-0349">Heme</keyword>
<dbReference type="EMBL" id="JBHLWK010000015">
    <property type="protein sequence ID" value="MFC0205209.1"/>
    <property type="molecule type" value="Genomic_DNA"/>
</dbReference>
<evidence type="ECO:0000256" key="4">
    <source>
        <dbReference type="ARBA" id="ARBA00022982"/>
    </source>
</evidence>
<reference evidence="10 11" key="1">
    <citation type="submission" date="2024-09" db="EMBL/GenBank/DDBJ databases">
        <authorList>
            <person name="Sun Q."/>
            <person name="Mori K."/>
        </authorList>
    </citation>
    <scope>NUCLEOTIDE SEQUENCE [LARGE SCALE GENOMIC DNA]</scope>
    <source>
        <strain evidence="10 11">CCM 7706</strain>
    </source>
</reference>
<dbReference type="PROSITE" id="PS51007">
    <property type="entry name" value="CYTC"/>
    <property type="match status" value="1"/>
</dbReference>
<dbReference type="InterPro" id="IPR009056">
    <property type="entry name" value="Cyt_c-like_dom"/>
</dbReference>
<dbReference type="PROSITE" id="PS51257">
    <property type="entry name" value="PROKAR_LIPOPROTEIN"/>
    <property type="match status" value="1"/>
</dbReference>
<comment type="caution">
    <text evidence="10">The sequence shown here is derived from an EMBL/GenBank/DDBJ whole genome shotgun (WGS) entry which is preliminary data.</text>
</comment>
<dbReference type="PRINTS" id="PR00604">
    <property type="entry name" value="CYTCHRMECIAB"/>
</dbReference>
<feature type="region of interest" description="Disordered" evidence="7">
    <location>
        <begin position="23"/>
        <end position="70"/>
    </location>
</feature>
<dbReference type="Gene3D" id="1.10.760.10">
    <property type="entry name" value="Cytochrome c-like domain"/>
    <property type="match status" value="1"/>
</dbReference>
<feature type="chain" id="PRO_5045572613" evidence="8">
    <location>
        <begin position="24"/>
        <end position="196"/>
    </location>
</feature>
<dbReference type="RefSeq" id="WP_379487940.1">
    <property type="nucleotide sequence ID" value="NZ_JBHLWK010000015.1"/>
</dbReference>
<proteinExistence type="predicted"/>
<evidence type="ECO:0000256" key="7">
    <source>
        <dbReference type="SAM" id="MobiDB-lite"/>
    </source>
</evidence>
<protein>
    <submittedName>
        <fullName evidence="10">C-type cytochrome</fullName>
    </submittedName>
</protein>
<dbReference type="SUPFAM" id="SSF46626">
    <property type="entry name" value="Cytochrome c"/>
    <property type="match status" value="1"/>
</dbReference>
<name>A0ABV6CXU3_9SPHN</name>
<sequence length="196" mass="18977">MTKTATMLAAGLAALLAACGGNAPEESASTAPATQAQAGGTEAAVPPAPEPAASVDPAATPIPTPTATSEVPAPAALAPAAAQAAASGAPGSAAPKPVVAAAPPPAFAICRSCHATEPGRNGIGPTLAGIVGSKAGEVPGYAFSPALEASGITWDRASLDTWLKGPTRMVPGTKMVLPVSDPGKRAAIIDYLETLK</sequence>
<dbReference type="InterPro" id="IPR036909">
    <property type="entry name" value="Cyt_c-like_dom_sf"/>
</dbReference>
<dbReference type="Proteomes" id="UP001589798">
    <property type="component" value="Unassembled WGS sequence"/>
</dbReference>
<evidence type="ECO:0000256" key="1">
    <source>
        <dbReference type="ARBA" id="ARBA00022448"/>
    </source>
</evidence>
<evidence type="ECO:0000256" key="8">
    <source>
        <dbReference type="SAM" id="SignalP"/>
    </source>
</evidence>